<reference evidence="1" key="1">
    <citation type="submission" date="2018-02" db="EMBL/GenBank/DDBJ databases">
        <title>Rhizophora mucronata_Transcriptome.</title>
        <authorList>
            <person name="Meera S.P."/>
            <person name="Sreeshan A."/>
            <person name="Augustine A."/>
        </authorList>
    </citation>
    <scope>NUCLEOTIDE SEQUENCE</scope>
    <source>
        <tissue evidence="1">Leaf</tissue>
    </source>
</reference>
<evidence type="ECO:0000313" key="1">
    <source>
        <dbReference type="EMBL" id="MBX63768.1"/>
    </source>
</evidence>
<accession>A0A2P2Q9T1</accession>
<dbReference type="AlphaFoldDB" id="A0A2P2Q9T1"/>
<protein>
    <submittedName>
        <fullName evidence="1">Uncharacterized protein</fullName>
    </submittedName>
</protein>
<dbReference type="EMBL" id="GGEC01083284">
    <property type="protein sequence ID" value="MBX63768.1"/>
    <property type="molecule type" value="Transcribed_RNA"/>
</dbReference>
<proteinExistence type="predicted"/>
<name>A0A2P2Q9T1_RHIMU</name>
<sequence>MMAFLCIINPIKTHLSSFYCFCYLLLGVSTCY</sequence>
<organism evidence="1">
    <name type="scientific">Rhizophora mucronata</name>
    <name type="common">Asiatic mangrove</name>
    <dbReference type="NCBI Taxonomy" id="61149"/>
    <lineage>
        <taxon>Eukaryota</taxon>
        <taxon>Viridiplantae</taxon>
        <taxon>Streptophyta</taxon>
        <taxon>Embryophyta</taxon>
        <taxon>Tracheophyta</taxon>
        <taxon>Spermatophyta</taxon>
        <taxon>Magnoliopsida</taxon>
        <taxon>eudicotyledons</taxon>
        <taxon>Gunneridae</taxon>
        <taxon>Pentapetalae</taxon>
        <taxon>rosids</taxon>
        <taxon>fabids</taxon>
        <taxon>Malpighiales</taxon>
        <taxon>Rhizophoraceae</taxon>
        <taxon>Rhizophora</taxon>
    </lineage>
</organism>